<dbReference type="Proteomes" id="UP000052015">
    <property type="component" value="Unassembled WGS sequence"/>
</dbReference>
<dbReference type="GO" id="GO:0016020">
    <property type="term" value="C:membrane"/>
    <property type="evidence" value="ECO:0007669"/>
    <property type="project" value="UniProtKB-SubCell"/>
</dbReference>
<dbReference type="GO" id="GO:0046873">
    <property type="term" value="F:metal ion transmembrane transporter activity"/>
    <property type="evidence" value="ECO:0007669"/>
    <property type="project" value="InterPro"/>
</dbReference>
<feature type="transmembrane region" description="Helical" evidence="6">
    <location>
        <begin position="68"/>
        <end position="86"/>
    </location>
</feature>
<dbReference type="PANTHER" id="PTHR12608:SF1">
    <property type="entry name" value="TRANSMEMBRANE PROTEIN 165"/>
    <property type="match status" value="1"/>
</dbReference>
<evidence type="ECO:0000256" key="6">
    <source>
        <dbReference type="RuleBase" id="RU365102"/>
    </source>
</evidence>
<comment type="similarity">
    <text evidence="2 6">Belongs to the GDT1 family.</text>
</comment>
<organism evidence="7 8">
    <name type="scientific">Caloramator mitchellensis</name>
    <dbReference type="NCBI Taxonomy" id="908809"/>
    <lineage>
        <taxon>Bacteria</taxon>
        <taxon>Bacillati</taxon>
        <taxon>Bacillota</taxon>
        <taxon>Clostridia</taxon>
        <taxon>Eubacteriales</taxon>
        <taxon>Clostridiaceae</taxon>
        <taxon>Caloramator</taxon>
    </lineage>
</organism>
<evidence type="ECO:0000313" key="8">
    <source>
        <dbReference type="Proteomes" id="UP000052015"/>
    </source>
</evidence>
<reference evidence="7 8" key="1">
    <citation type="submission" date="2015-09" db="EMBL/GenBank/DDBJ databases">
        <title>Draft genome sequence of a Caloramator mitchellensis, a moderate thermophile from the Great Artesian Basin of Australia.</title>
        <authorList>
            <person name="Patel B.K."/>
        </authorList>
    </citation>
    <scope>NUCLEOTIDE SEQUENCE [LARGE SCALE GENOMIC DNA]</scope>
    <source>
        <strain evidence="7 8">VF08</strain>
    </source>
</reference>
<comment type="caution">
    <text evidence="6">Lacks conserved residue(s) required for the propagation of feature annotation.</text>
</comment>
<sequence>MLKIILSTFIVVFLAELGDKTQLATMLLSAKSNSKLSVLIGASLALFCTSLVGVLFGSFIEKYISKNTLNTISAAVFILVGVIILLKK</sequence>
<name>A0A0R3JR63_CALMK</name>
<evidence type="ECO:0000256" key="2">
    <source>
        <dbReference type="ARBA" id="ARBA00009190"/>
    </source>
</evidence>
<comment type="caution">
    <text evidence="7">The sequence shown here is derived from an EMBL/GenBank/DDBJ whole genome shotgun (WGS) entry which is preliminary data.</text>
</comment>
<evidence type="ECO:0000313" key="7">
    <source>
        <dbReference type="EMBL" id="KRQ85952.1"/>
    </source>
</evidence>
<protein>
    <recommendedName>
        <fullName evidence="6">GDT1 family protein</fullName>
    </recommendedName>
</protein>
<keyword evidence="3 6" id="KW-0812">Transmembrane</keyword>
<dbReference type="Pfam" id="PF01169">
    <property type="entry name" value="GDT1"/>
    <property type="match status" value="1"/>
</dbReference>
<gene>
    <name evidence="7" type="ORF">ABG79_02256</name>
</gene>
<evidence type="ECO:0000256" key="4">
    <source>
        <dbReference type="ARBA" id="ARBA00022989"/>
    </source>
</evidence>
<feature type="transmembrane region" description="Helical" evidence="6">
    <location>
        <begin position="36"/>
        <end position="56"/>
    </location>
</feature>
<dbReference type="EMBL" id="LKHP01000019">
    <property type="protein sequence ID" value="KRQ85952.1"/>
    <property type="molecule type" value="Genomic_DNA"/>
</dbReference>
<dbReference type="PANTHER" id="PTHR12608">
    <property type="entry name" value="TRANSMEMBRANE PROTEIN HTP-1 RELATED"/>
    <property type="match status" value="1"/>
</dbReference>
<accession>A0A0R3JR63</accession>
<evidence type="ECO:0000256" key="1">
    <source>
        <dbReference type="ARBA" id="ARBA00004141"/>
    </source>
</evidence>
<comment type="subcellular location">
    <subcellularLocation>
        <location evidence="1 6">Membrane</location>
        <topology evidence="1 6">Multi-pass membrane protein</topology>
    </subcellularLocation>
</comment>
<keyword evidence="8" id="KW-1185">Reference proteome</keyword>
<keyword evidence="5 6" id="KW-0472">Membrane</keyword>
<dbReference type="STRING" id="908809.ABG79_02256"/>
<evidence type="ECO:0000256" key="5">
    <source>
        <dbReference type="ARBA" id="ARBA00023136"/>
    </source>
</evidence>
<dbReference type="InterPro" id="IPR001727">
    <property type="entry name" value="GDT1-like"/>
</dbReference>
<proteinExistence type="inferred from homology"/>
<evidence type="ECO:0000256" key="3">
    <source>
        <dbReference type="ARBA" id="ARBA00022692"/>
    </source>
</evidence>
<keyword evidence="4 6" id="KW-1133">Transmembrane helix</keyword>
<dbReference type="AlphaFoldDB" id="A0A0R3JR63"/>
<dbReference type="RefSeq" id="WP_057979537.1">
    <property type="nucleotide sequence ID" value="NZ_LKHP01000019.1"/>
</dbReference>